<dbReference type="EMBL" id="BKCJ010086046">
    <property type="protein sequence ID" value="GEX03386.1"/>
    <property type="molecule type" value="Genomic_DNA"/>
</dbReference>
<evidence type="ECO:0000256" key="1">
    <source>
        <dbReference type="SAM" id="MobiDB-lite"/>
    </source>
</evidence>
<feature type="compositionally biased region" description="Polar residues" evidence="1">
    <location>
        <begin position="248"/>
        <end position="260"/>
    </location>
</feature>
<feature type="region of interest" description="Disordered" evidence="1">
    <location>
        <begin position="116"/>
        <end position="279"/>
    </location>
</feature>
<feature type="compositionally biased region" description="Basic and acidic residues" evidence="1">
    <location>
        <begin position="456"/>
        <end position="470"/>
    </location>
</feature>
<name>A0A699H0H9_TANCI</name>
<proteinExistence type="predicted"/>
<feature type="compositionally biased region" description="Basic residues" evidence="1">
    <location>
        <begin position="152"/>
        <end position="163"/>
    </location>
</feature>
<comment type="caution">
    <text evidence="2">The sequence shown here is derived from an EMBL/GenBank/DDBJ whole genome shotgun (WGS) entry which is preliminary data.</text>
</comment>
<gene>
    <name evidence="2" type="ORF">Tci_275361</name>
</gene>
<protein>
    <submittedName>
        <fullName evidence="2">UvrB/UvrC motif-containing protein</fullName>
    </submittedName>
</protein>
<accession>A0A699H0H9</accession>
<dbReference type="AlphaFoldDB" id="A0A699H0H9"/>
<sequence>MESLVFQANNVGTTIAYDPNPPADETQSCPLKEYLIKFLMMNGKKPLTLDFKTFTTSTGLDYNTGEYIAHPSPKAIKDEKIRSLPGILSNSNFLKDPSKVTKIKLTTPIIAVNNQKGSVSPLSFSGKKKKVKSLTVTPTLPKSQGPKASRALSKKKKQPKSKKTPTEVQVTPPSRLTKDSKESHSVSLGNVPDPQDPDRNKQLAGMGLPSTQLDEGTRKSQLLPEGTNTDLKDSGRNVQPTDKGLPSTFFNEGTVKTTSLPKGPYGDKDSKGFKPPADMEPLTTFVTDKTLTTSTISSKSLSGNRLTEDQWEKHMEKAASYADLKSEIEGFYDAAYKVYNDTEAAFSTYEKILIKFQAQYGEDAKSILSSLKVIQDAVKEDPTLNKKGLTSPVESLQAVTLRSTISSLKQDTSEIKSMMTEIFKAFEGVNFTYAATEEPPSHTKGENDDMETQETEVEKEREKETNKEVPTRPTRAVLISTAKKNTKELGTQLALPPPAPEQTSSQLLGRKRTRMELEHEIRIPALECKMSLPEGVPFVNNMVIKEPKYGIFFIDVFGDECFQR</sequence>
<organism evidence="2">
    <name type="scientific">Tanacetum cinerariifolium</name>
    <name type="common">Dalmatian daisy</name>
    <name type="synonym">Chrysanthemum cinerariifolium</name>
    <dbReference type="NCBI Taxonomy" id="118510"/>
    <lineage>
        <taxon>Eukaryota</taxon>
        <taxon>Viridiplantae</taxon>
        <taxon>Streptophyta</taxon>
        <taxon>Embryophyta</taxon>
        <taxon>Tracheophyta</taxon>
        <taxon>Spermatophyta</taxon>
        <taxon>Magnoliopsida</taxon>
        <taxon>eudicotyledons</taxon>
        <taxon>Gunneridae</taxon>
        <taxon>Pentapetalae</taxon>
        <taxon>asterids</taxon>
        <taxon>campanulids</taxon>
        <taxon>Asterales</taxon>
        <taxon>Asteraceae</taxon>
        <taxon>Asteroideae</taxon>
        <taxon>Anthemideae</taxon>
        <taxon>Anthemidinae</taxon>
        <taxon>Tanacetum</taxon>
    </lineage>
</organism>
<reference evidence="2" key="1">
    <citation type="journal article" date="2019" name="Sci. Rep.">
        <title>Draft genome of Tanacetum cinerariifolium, the natural source of mosquito coil.</title>
        <authorList>
            <person name="Yamashiro T."/>
            <person name="Shiraishi A."/>
            <person name="Satake H."/>
            <person name="Nakayama K."/>
        </authorList>
    </citation>
    <scope>NUCLEOTIDE SEQUENCE</scope>
</reference>
<feature type="region of interest" description="Disordered" evidence="1">
    <location>
        <begin position="436"/>
        <end position="471"/>
    </location>
</feature>
<evidence type="ECO:0000313" key="2">
    <source>
        <dbReference type="EMBL" id="GEX03386.1"/>
    </source>
</evidence>